<dbReference type="OrthoDB" id="10252718at2759"/>
<keyword evidence="4" id="KW-0496">Mitochondrion</keyword>
<dbReference type="PANTHER" id="PTHR28595">
    <property type="entry name" value="39S RIBOSOMAL PROTEIN L54, MITOCHONDRIAL"/>
    <property type="match status" value="1"/>
</dbReference>
<dbReference type="PANTHER" id="PTHR28595:SF1">
    <property type="entry name" value="LARGE RIBOSOMAL SUBUNIT PROTEIN ML54"/>
    <property type="match status" value="1"/>
</dbReference>
<evidence type="ECO:0000256" key="5">
    <source>
        <dbReference type="ARBA" id="ARBA00023274"/>
    </source>
</evidence>
<comment type="subcellular location">
    <subcellularLocation>
        <location evidence="1">Mitochondrion</location>
    </subcellularLocation>
</comment>
<protein>
    <recommendedName>
        <fullName evidence="7">Large ribosomal subunit protein mL54</fullName>
    </recommendedName>
</protein>
<dbReference type="GO" id="GO:0003735">
    <property type="term" value="F:structural constituent of ribosome"/>
    <property type="evidence" value="ECO:0007669"/>
    <property type="project" value="TreeGrafter"/>
</dbReference>
<keyword evidence="2" id="KW-0809">Transit peptide</keyword>
<keyword evidence="3 9" id="KW-0689">Ribosomal protein</keyword>
<evidence type="ECO:0000256" key="7">
    <source>
        <dbReference type="ARBA" id="ARBA00035179"/>
    </source>
</evidence>
<evidence type="ECO:0000256" key="3">
    <source>
        <dbReference type="ARBA" id="ARBA00022980"/>
    </source>
</evidence>
<sequence>MSLSSSLCLLRLGKNIIVPSQYVVQIKGYAKADAGGMFGKGKKKLKLSQPLERKVLPVETDPEKLVKFVCGSNIMKEGQDIEIKPDSEYPDWLWDIHIGPPLKLEELDPDTKKYWRRVKKAAMRRTNLMAKLKPF</sequence>
<organism evidence="9">
    <name type="scientific">Neodiprion lecontei</name>
    <name type="common">Redheaded pine sawfly</name>
    <dbReference type="NCBI Taxonomy" id="441921"/>
    <lineage>
        <taxon>Eukaryota</taxon>
        <taxon>Metazoa</taxon>
        <taxon>Ecdysozoa</taxon>
        <taxon>Arthropoda</taxon>
        <taxon>Hexapoda</taxon>
        <taxon>Insecta</taxon>
        <taxon>Pterygota</taxon>
        <taxon>Neoptera</taxon>
        <taxon>Endopterygota</taxon>
        <taxon>Hymenoptera</taxon>
        <taxon>Tenthredinoidea</taxon>
        <taxon>Diprionidae</taxon>
        <taxon>Diprioninae</taxon>
        <taxon>Neodiprion</taxon>
    </lineage>
</organism>
<dbReference type="GeneID" id="107227806"/>
<keyword evidence="5" id="KW-0687">Ribonucleoprotein</keyword>
<dbReference type="AlphaFoldDB" id="A0A6J0CAY3"/>
<dbReference type="CTD" id="116541"/>
<dbReference type="InterPro" id="IPR013870">
    <property type="entry name" value="Ribosomal_mL54"/>
</dbReference>
<dbReference type="KEGG" id="nlo:107227806"/>
<dbReference type="FunCoup" id="A0A6J0CAY3">
    <property type="interactions" value="176"/>
</dbReference>
<dbReference type="Pfam" id="PF08561">
    <property type="entry name" value="Ribosomal_L37"/>
    <property type="match status" value="1"/>
</dbReference>
<dbReference type="RefSeq" id="XP_015524541.1">
    <property type="nucleotide sequence ID" value="XM_015669055.2"/>
</dbReference>
<name>A0A6J0CAY3_NEOLC</name>
<keyword evidence="8" id="KW-1185">Reference proteome</keyword>
<comment type="similarity">
    <text evidence="6">Belongs to the mitochondrion-specific ribosomal protein mL54 family.</text>
</comment>
<evidence type="ECO:0000256" key="1">
    <source>
        <dbReference type="ARBA" id="ARBA00004173"/>
    </source>
</evidence>
<evidence type="ECO:0000313" key="9">
    <source>
        <dbReference type="RefSeq" id="XP_015524541.1"/>
    </source>
</evidence>
<dbReference type="InParanoid" id="A0A6J0CAY3"/>
<accession>A0A6J0CAY3</accession>
<gene>
    <name evidence="9" type="primary">LOC107227806</name>
</gene>
<dbReference type="Proteomes" id="UP000829291">
    <property type="component" value="Chromosome 1"/>
</dbReference>
<evidence type="ECO:0000256" key="6">
    <source>
        <dbReference type="ARBA" id="ARBA00033752"/>
    </source>
</evidence>
<reference evidence="9" key="1">
    <citation type="submission" date="2025-08" db="UniProtKB">
        <authorList>
            <consortium name="RefSeq"/>
        </authorList>
    </citation>
    <scope>IDENTIFICATION</scope>
    <source>
        <tissue evidence="9">Thorax and Abdomen</tissue>
    </source>
</reference>
<evidence type="ECO:0000313" key="8">
    <source>
        <dbReference type="Proteomes" id="UP000829291"/>
    </source>
</evidence>
<dbReference type="GO" id="GO:0005762">
    <property type="term" value="C:mitochondrial large ribosomal subunit"/>
    <property type="evidence" value="ECO:0007669"/>
    <property type="project" value="TreeGrafter"/>
</dbReference>
<proteinExistence type="inferred from homology"/>
<evidence type="ECO:0000256" key="2">
    <source>
        <dbReference type="ARBA" id="ARBA00022946"/>
    </source>
</evidence>
<evidence type="ECO:0000256" key="4">
    <source>
        <dbReference type="ARBA" id="ARBA00023128"/>
    </source>
</evidence>